<evidence type="ECO:0008006" key="2">
    <source>
        <dbReference type="Google" id="ProtNLM"/>
    </source>
</evidence>
<sequence length="140" mass="16361">MGMVLRGEMDCYFDEYTLKKLHASTYIKNISYGTLTNLIHNNQYQDALDRLGIISDNGNYNEPCQICHISHDTIIQLPCYHIACLETLLNFCNSHNYDIHNEKKCFDCQQPFNWSQCLAFSKSSPLNDRKEKRTRLCELI</sequence>
<gene>
    <name evidence="1" type="ORF">Satyrvirus24_18</name>
</gene>
<proteinExistence type="predicted"/>
<organism evidence="1">
    <name type="scientific">Satyrvirus sp</name>
    <dbReference type="NCBI Taxonomy" id="2487771"/>
    <lineage>
        <taxon>Viruses</taxon>
        <taxon>Varidnaviria</taxon>
        <taxon>Bamfordvirae</taxon>
        <taxon>Nucleocytoviricota</taxon>
        <taxon>Megaviricetes</taxon>
        <taxon>Imitervirales</taxon>
        <taxon>Mimiviridae</taxon>
        <taxon>Megamimivirinae</taxon>
    </lineage>
</organism>
<name>A0A3G5AG72_9VIRU</name>
<dbReference type="EMBL" id="MK072460">
    <property type="protein sequence ID" value="AYV85594.1"/>
    <property type="molecule type" value="Genomic_DNA"/>
</dbReference>
<accession>A0A3G5AG72</accession>
<reference evidence="1" key="1">
    <citation type="submission" date="2018-10" db="EMBL/GenBank/DDBJ databases">
        <title>Hidden diversity of soil giant viruses.</title>
        <authorList>
            <person name="Schulz F."/>
            <person name="Alteio L."/>
            <person name="Goudeau D."/>
            <person name="Ryan E.M."/>
            <person name="Malmstrom R.R."/>
            <person name="Blanchard J."/>
            <person name="Woyke T."/>
        </authorList>
    </citation>
    <scope>NUCLEOTIDE SEQUENCE</scope>
    <source>
        <strain evidence="1">SAV1</strain>
    </source>
</reference>
<evidence type="ECO:0000313" key="1">
    <source>
        <dbReference type="EMBL" id="AYV85594.1"/>
    </source>
</evidence>
<protein>
    <recommendedName>
        <fullName evidence="2">RING-type domain-containing protein</fullName>
    </recommendedName>
</protein>